<keyword evidence="3" id="KW-1185">Reference proteome</keyword>
<organism evidence="2 3">
    <name type="scientific">Cellulomonas humilata</name>
    <dbReference type="NCBI Taxonomy" id="144055"/>
    <lineage>
        <taxon>Bacteria</taxon>
        <taxon>Bacillati</taxon>
        <taxon>Actinomycetota</taxon>
        <taxon>Actinomycetes</taxon>
        <taxon>Micrococcales</taxon>
        <taxon>Cellulomonadaceae</taxon>
        <taxon>Cellulomonas</taxon>
    </lineage>
</organism>
<feature type="transmembrane region" description="Helical" evidence="1">
    <location>
        <begin position="21"/>
        <end position="40"/>
    </location>
</feature>
<accession>A0A7Y6A0C8</accession>
<reference evidence="2 3" key="1">
    <citation type="submission" date="2020-05" db="EMBL/GenBank/DDBJ databases">
        <title>Genome Sequencing of Type Strains.</title>
        <authorList>
            <person name="Lemaire J.F."/>
            <person name="Inderbitzin P."/>
            <person name="Gregorio O.A."/>
            <person name="Collins S.B."/>
            <person name="Wespe N."/>
            <person name="Knight-Connoni V."/>
        </authorList>
    </citation>
    <scope>NUCLEOTIDE SEQUENCE [LARGE SCALE GENOMIC DNA]</scope>
    <source>
        <strain evidence="2 3">ATCC 25174</strain>
    </source>
</reference>
<proteinExistence type="predicted"/>
<evidence type="ECO:0000313" key="3">
    <source>
        <dbReference type="Proteomes" id="UP000565724"/>
    </source>
</evidence>
<sequence length="170" mass="18227">MDVEHQRFTRVDRFMRNKGPAEILYGALVSSVVLAATSAGAETGDIVLLATALVSVTYWLAHVYADAVGGRFDDVDHSAGHRLRHALRNNTGVLLGSLPVLVVFAIGRLVGMDVYRAAFLALWFTVAMLAAVAALAAHRAGVRGRALVGEVALAAAFGLLVIVLKYWFMH</sequence>
<evidence type="ECO:0000256" key="1">
    <source>
        <dbReference type="SAM" id="Phobius"/>
    </source>
</evidence>
<keyword evidence="1" id="KW-0812">Transmembrane</keyword>
<feature type="transmembrane region" description="Helical" evidence="1">
    <location>
        <begin position="147"/>
        <end position="168"/>
    </location>
</feature>
<dbReference type="RefSeq" id="WP_175346481.1">
    <property type="nucleotide sequence ID" value="NZ_JABMCI010000053.1"/>
</dbReference>
<keyword evidence="1" id="KW-1133">Transmembrane helix</keyword>
<dbReference type="Proteomes" id="UP000565724">
    <property type="component" value="Unassembled WGS sequence"/>
</dbReference>
<keyword evidence="1" id="KW-0472">Membrane</keyword>
<feature type="transmembrane region" description="Helical" evidence="1">
    <location>
        <begin position="117"/>
        <end position="135"/>
    </location>
</feature>
<evidence type="ECO:0000313" key="2">
    <source>
        <dbReference type="EMBL" id="NUU16590.1"/>
    </source>
</evidence>
<feature type="transmembrane region" description="Helical" evidence="1">
    <location>
        <begin position="46"/>
        <end position="65"/>
    </location>
</feature>
<name>A0A7Y6A0C8_9CELL</name>
<dbReference type="AlphaFoldDB" id="A0A7Y6A0C8"/>
<protein>
    <recommendedName>
        <fullName evidence="4">Integral membrane protein</fullName>
    </recommendedName>
</protein>
<evidence type="ECO:0008006" key="4">
    <source>
        <dbReference type="Google" id="ProtNLM"/>
    </source>
</evidence>
<comment type="caution">
    <text evidence="2">The sequence shown here is derived from an EMBL/GenBank/DDBJ whole genome shotgun (WGS) entry which is preliminary data.</text>
</comment>
<feature type="transmembrane region" description="Helical" evidence="1">
    <location>
        <begin position="92"/>
        <end position="111"/>
    </location>
</feature>
<gene>
    <name evidence="2" type="ORF">HP550_04930</name>
</gene>
<dbReference type="EMBL" id="JABMCI010000053">
    <property type="protein sequence ID" value="NUU16590.1"/>
    <property type="molecule type" value="Genomic_DNA"/>
</dbReference>